<evidence type="ECO:0000313" key="2">
    <source>
        <dbReference type="Proteomes" id="UP000198362"/>
    </source>
</evidence>
<evidence type="ECO:0008006" key="3">
    <source>
        <dbReference type="Google" id="ProtNLM"/>
    </source>
</evidence>
<accession>A0A239NY54</accession>
<gene>
    <name evidence="1" type="ORF">SAMN05421812_111229</name>
</gene>
<keyword evidence="2" id="KW-1185">Reference proteome</keyword>
<name>A0A239NY54_9ACTN</name>
<dbReference type="EMBL" id="FZPH01000011">
    <property type="protein sequence ID" value="SNT59642.1"/>
    <property type="molecule type" value="Genomic_DNA"/>
</dbReference>
<organism evidence="1 2">
    <name type="scientific">Asanoa hainanensis</name>
    <dbReference type="NCBI Taxonomy" id="560556"/>
    <lineage>
        <taxon>Bacteria</taxon>
        <taxon>Bacillati</taxon>
        <taxon>Actinomycetota</taxon>
        <taxon>Actinomycetes</taxon>
        <taxon>Micromonosporales</taxon>
        <taxon>Micromonosporaceae</taxon>
        <taxon>Asanoa</taxon>
    </lineage>
</organism>
<proteinExistence type="predicted"/>
<dbReference type="AlphaFoldDB" id="A0A239NY54"/>
<dbReference type="RefSeq" id="WP_179266366.1">
    <property type="nucleotide sequence ID" value="NZ_FZPH01000011.1"/>
</dbReference>
<evidence type="ECO:0000313" key="1">
    <source>
        <dbReference type="EMBL" id="SNT59642.1"/>
    </source>
</evidence>
<protein>
    <recommendedName>
        <fullName evidence="3">ABC transporter permease</fullName>
    </recommendedName>
</protein>
<sequence length="50" mass="5370">MSIDRPRFRLLMLAAAVGFLAVALVIRAGRFDGTGTIEQISGTVLYASMI</sequence>
<dbReference type="Proteomes" id="UP000198362">
    <property type="component" value="Unassembled WGS sequence"/>
</dbReference>
<reference evidence="1 2" key="1">
    <citation type="submission" date="2017-06" db="EMBL/GenBank/DDBJ databases">
        <authorList>
            <person name="Kim H.J."/>
            <person name="Triplett B.A."/>
        </authorList>
    </citation>
    <scope>NUCLEOTIDE SEQUENCE [LARGE SCALE GENOMIC DNA]</scope>
    <source>
        <strain evidence="1 2">CGMCC 4.5593</strain>
    </source>
</reference>